<evidence type="ECO:0000313" key="4">
    <source>
        <dbReference type="Proteomes" id="UP001589692"/>
    </source>
</evidence>
<name>A0ABV6AIC1_9HYPH</name>
<evidence type="ECO:0000313" key="3">
    <source>
        <dbReference type="EMBL" id="MFB9950369.1"/>
    </source>
</evidence>
<protein>
    <submittedName>
        <fullName evidence="3">DUF4424 domain-containing protein</fullName>
    </submittedName>
</protein>
<sequence>MRWILLAGGLLCVASPAFANDTTAELTTGGLAFSQTSDVTMEEENLYISQKEVLVDYVFRNTGDSDFESIIAFPMPDVTGGSQSDIAYGDPEKDNFLGFSVVQDGKQIVPELQQRVIAVGIDRTDELVARKIPLLPYSDKTSEALKSLPEDVRKQWIAEGLIYVDSYDAGKGWQEDLRPAWTLRSVYWWKTAFPAGKPVRVSHRYAPSVGGTVAMTFIDQGKPGTTYKDYVERYCIDSAFMKTAAKLEAAGSKSGPHYVEQWVSYILTTGANWGGPIGKFKLTVDKGRPQDYVSFCGKGVRKVGPTTFEMTAEDFTPEKDLDILFLVAADQ</sequence>
<accession>A0ABV6AIC1</accession>
<feature type="signal peptide" evidence="1">
    <location>
        <begin position="1"/>
        <end position="19"/>
    </location>
</feature>
<feature type="chain" id="PRO_5046319394" evidence="1">
    <location>
        <begin position="20"/>
        <end position="331"/>
    </location>
</feature>
<organism evidence="3 4">
    <name type="scientific">Rhizobium puerariae</name>
    <dbReference type="NCBI Taxonomy" id="1585791"/>
    <lineage>
        <taxon>Bacteria</taxon>
        <taxon>Pseudomonadati</taxon>
        <taxon>Pseudomonadota</taxon>
        <taxon>Alphaproteobacteria</taxon>
        <taxon>Hyphomicrobiales</taxon>
        <taxon>Rhizobiaceae</taxon>
        <taxon>Rhizobium/Agrobacterium group</taxon>
        <taxon>Rhizobium</taxon>
    </lineage>
</organism>
<reference evidence="3 4" key="1">
    <citation type="submission" date="2024-09" db="EMBL/GenBank/DDBJ databases">
        <authorList>
            <person name="Sun Q."/>
            <person name="Mori K."/>
        </authorList>
    </citation>
    <scope>NUCLEOTIDE SEQUENCE [LARGE SCALE GENOMIC DNA]</scope>
    <source>
        <strain evidence="3 4">TBRC 4938</strain>
    </source>
</reference>
<comment type="caution">
    <text evidence="3">The sequence shown here is derived from an EMBL/GenBank/DDBJ whole genome shotgun (WGS) entry which is preliminary data.</text>
</comment>
<keyword evidence="1" id="KW-0732">Signal</keyword>
<evidence type="ECO:0000256" key="1">
    <source>
        <dbReference type="SAM" id="SignalP"/>
    </source>
</evidence>
<keyword evidence="4" id="KW-1185">Reference proteome</keyword>
<dbReference type="EMBL" id="JBHMAA010000017">
    <property type="protein sequence ID" value="MFB9950369.1"/>
    <property type="molecule type" value="Genomic_DNA"/>
</dbReference>
<dbReference type="Gene3D" id="2.60.40.3680">
    <property type="match status" value="1"/>
</dbReference>
<dbReference type="Pfam" id="PF14415">
    <property type="entry name" value="DUF4424"/>
    <property type="match status" value="1"/>
</dbReference>
<proteinExistence type="predicted"/>
<evidence type="ECO:0000259" key="2">
    <source>
        <dbReference type="Pfam" id="PF14415"/>
    </source>
</evidence>
<dbReference type="Proteomes" id="UP001589692">
    <property type="component" value="Unassembled WGS sequence"/>
</dbReference>
<dbReference type="RefSeq" id="WP_377262570.1">
    <property type="nucleotide sequence ID" value="NZ_JBHMAA010000017.1"/>
</dbReference>
<feature type="domain" description="DUF4424" evidence="2">
    <location>
        <begin position="19"/>
        <end position="324"/>
    </location>
</feature>
<dbReference type="InterPro" id="IPR025538">
    <property type="entry name" value="DUF4424"/>
</dbReference>
<gene>
    <name evidence="3" type="ORF">ACFFP0_16040</name>
</gene>